<dbReference type="PROSITE" id="PS50004">
    <property type="entry name" value="C2"/>
    <property type="match status" value="1"/>
</dbReference>
<accession>A0ABQ8MX73</accession>
<evidence type="ECO:0000256" key="1">
    <source>
        <dbReference type="ARBA" id="ARBA00010672"/>
    </source>
</evidence>
<sequence length="932" mass="101917">MGVSTDIKLSSEALRKVGRRKWSGFTVGEEKKVNCSTVLFWISGCHSSTRNLHSAILYQHSKAEEREQDGMFARKNKRAAAPKGQGAAAAKQMGLFLDFKPEDMMDMEQDLDDPALEAEFAAIVGKKPNVAPRGKKAGKAPLPMEDIEKMAEACMKDIDDDEDESLEDDEDLLAELQEVVDEEETEDSGAATPASPISAETPSAELTPAKQDTKVSSLPGSIEHTLEERINMYRLAVTNAKATGETSKVRRYERGLKTLQTMLASVRKGGKIDEAEIPPPVACGASGPSQPPAPAASPDEHGECDSAVGISPISAEAAPVVMDPASNTKDESSGYIVVSSALKADSPAEQPTKDVLLERQKEYRMAALKAKQAGDIEQAKMYIKASKGFDAAIEALEKGQPVDMSSIPPPLSQASTVTRPAPQKAVTSPSAPADSVSGPAQPQTVLEALEQRMAKYKEAFTQAKASGDDRKARMHDRIAKQYQAAIRAHKAGRPVNFDELPAPPGQKAASPEQGLAAVLETANKLTSNEAETGDDEEEDEEGEEKAPKVSDQKKPTLAVQPTVQKPKRTPSPSPDRTSKRGSLPDTAQQQLEFLEGRKKQYMKAALQAKQKNDLEQAKTLLRAAKGLDPLIEAARSGKTVDVSKVPSPPGDEDEDFIVVHHSDVQISEKAEEFTHMGNVAETTKFEKMAEQCKKSLEILKLAQTRGLQPPKHHFEERTYRTVRIFPELSSTDMVVVIVKGMNLPAPPGVATNDLDAYVKFDFPYPSADQPQKHKTSVIKNTNNPEYNQNFKLNINRNHRGFRRVIQSKGLKLEVLHKGGFLRSDKPVGTALLKLEKLETESEVREIVELMDGRKSTGGRLEVRVRLREPLGGQDHQTVTERWLVLEEPQVLRSQWFLIRADEGIDGQSSTLLLASGTNHIKERSLLNMLSVV</sequence>
<feature type="region of interest" description="Disordered" evidence="2">
    <location>
        <begin position="280"/>
        <end position="303"/>
    </location>
</feature>
<gene>
    <name evidence="4" type="ORF">H4Q32_003923</name>
</gene>
<evidence type="ECO:0000313" key="5">
    <source>
        <dbReference type="Proteomes" id="UP000830375"/>
    </source>
</evidence>
<dbReference type="SMART" id="SM00685">
    <property type="entry name" value="DM14"/>
    <property type="match status" value="4"/>
</dbReference>
<organism evidence="4 5">
    <name type="scientific">Labeo rohita</name>
    <name type="common">Indian major carp</name>
    <name type="synonym">Cyprinus rohita</name>
    <dbReference type="NCBI Taxonomy" id="84645"/>
    <lineage>
        <taxon>Eukaryota</taxon>
        <taxon>Metazoa</taxon>
        <taxon>Chordata</taxon>
        <taxon>Craniata</taxon>
        <taxon>Vertebrata</taxon>
        <taxon>Euteleostomi</taxon>
        <taxon>Actinopterygii</taxon>
        <taxon>Neopterygii</taxon>
        <taxon>Teleostei</taxon>
        <taxon>Ostariophysi</taxon>
        <taxon>Cypriniformes</taxon>
        <taxon>Cyprinidae</taxon>
        <taxon>Labeoninae</taxon>
        <taxon>Labeonini</taxon>
        <taxon>Labeo</taxon>
    </lineage>
</organism>
<dbReference type="CDD" id="cd08690">
    <property type="entry name" value="C2_Freud-1"/>
    <property type="match status" value="1"/>
</dbReference>
<dbReference type="InterPro" id="IPR035892">
    <property type="entry name" value="C2_domain_sf"/>
</dbReference>
<name>A0ABQ8MX73_LABRO</name>
<feature type="compositionally biased region" description="Acidic residues" evidence="2">
    <location>
        <begin position="531"/>
        <end position="543"/>
    </location>
</feature>
<dbReference type="Proteomes" id="UP000830375">
    <property type="component" value="Unassembled WGS sequence"/>
</dbReference>
<feature type="region of interest" description="Disordered" evidence="2">
    <location>
        <begin position="495"/>
        <end position="514"/>
    </location>
</feature>
<comment type="caution">
    <text evidence="4">The sequence shown here is derived from an EMBL/GenBank/DDBJ whole genome shotgun (WGS) entry which is preliminary data.</text>
</comment>
<dbReference type="InterPro" id="IPR000008">
    <property type="entry name" value="C2_dom"/>
</dbReference>
<feature type="compositionally biased region" description="Basic and acidic residues" evidence="2">
    <location>
        <begin position="544"/>
        <end position="554"/>
    </location>
</feature>
<dbReference type="PANTHER" id="PTHR13076:SF5">
    <property type="entry name" value="COILED-COIL AND C2 DOMAIN-CONTAINING PROTEIN 1B"/>
    <property type="match status" value="1"/>
</dbReference>
<evidence type="ECO:0000256" key="2">
    <source>
        <dbReference type="SAM" id="MobiDB-lite"/>
    </source>
</evidence>
<evidence type="ECO:0000313" key="4">
    <source>
        <dbReference type="EMBL" id="KAI2667443.1"/>
    </source>
</evidence>
<comment type="similarity">
    <text evidence="1">Belongs to the CC2D1 family.</text>
</comment>
<protein>
    <submittedName>
        <fullName evidence="4">Coiled-coil and C2 domain-containing protein 1B</fullName>
    </submittedName>
</protein>
<dbReference type="Pfam" id="PF00168">
    <property type="entry name" value="C2"/>
    <property type="match status" value="1"/>
</dbReference>
<dbReference type="EMBL" id="JACTAM010000002">
    <property type="protein sequence ID" value="KAI2667443.1"/>
    <property type="molecule type" value="Genomic_DNA"/>
</dbReference>
<evidence type="ECO:0000259" key="3">
    <source>
        <dbReference type="PROSITE" id="PS50004"/>
    </source>
</evidence>
<dbReference type="SMART" id="SM00239">
    <property type="entry name" value="C2"/>
    <property type="match status" value="1"/>
</dbReference>
<feature type="domain" description="C2" evidence="3">
    <location>
        <begin position="714"/>
        <end position="847"/>
    </location>
</feature>
<dbReference type="InterPro" id="IPR037772">
    <property type="entry name" value="C2_Freud"/>
</dbReference>
<proteinExistence type="inferred from homology"/>
<dbReference type="Pfam" id="PF21528">
    <property type="entry name" value="CC2D1A-B_DM14"/>
    <property type="match status" value="4"/>
</dbReference>
<feature type="region of interest" description="Disordered" evidence="2">
    <location>
        <begin position="401"/>
        <end position="442"/>
    </location>
</feature>
<dbReference type="InterPro" id="IPR039725">
    <property type="entry name" value="CC2D1A/B"/>
</dbReference>
<feature type="region of interest" description="Disordered" evidence="2">
    <location>
        <begin position="524"/>
        <end position="585"/>
    </location>
</feature>
<dbReference type="Gene3D" id="2.60.40.150">
    <property type="entry name" value="C2 domain"/>
    <property type="match status" value="1"/>
</dbReference>
<dbReference type="InterPro" id="IPR006608">
    <property type="entry name" value="CC2D1A/B_DM14"/>
</dbReference>
<keyword evidence="5" id="KW-1185">Reference proteome</keyword>
<reference evidence="4 5" key="1">
    <citation type="submission" date="2022-01" db="EMBL/GenBank/DDBJ databases">
        <title>A high-quality chromosome-level genome assembly of rohu carp, Labeo rohita.</title>
        <authorList>
            <person name="Arick M.A. II"/>
            <person name="Hsu C.-Y."/>
            <person name="Magbanua Z."/>
            <person name="Pechanova O."/>
            <person name="Grover C."/>
            <person name="Miller E."/>
            <person name="Thrash A."/>
            <person name="Ezzel L."/>
            <person name="Alam S."/>
            <person name="Benzie J."/>
            <person name="Hamilton M."/>
            <person name="Karsi A."/>
            <person name="Lawrence M.L."/>
            <person name="Peterson D.G."/>
        </authorList>
    </citation>
    <scope>NUCLEOTIDE SEQUENCE [LARGE SCALE GENOMIC DNA]</scope>
    <source>
        <strain evidence="5">BAU-BD-2019</strain>
        <tissue evidence="4">Blood</tissue>
    </source>
</reference>
<feature type="region of interest" description="Disordered" evidence="2">
    <location>
        <begin position="180"/>
        <end position="218"/>
    </location>
</feature>
<dbReference type="SUPFAM" id="SSF49562">
    <property type="entry name" value="C2 domain (Calcium/lipid-binding domain, CaLB)"/>
    <property type="match status" value="1"/>
</dbReference>
<dbReference type="PANTHER" id="PTHR13076">
    <property type="entry name" value="COILED-COIL AND C2 DOMAIN-CONTAINING PROTEIN 1-LIKE"/>
    <property type="match status" value="1"/>
</dbReference>